<dbReference type="EMBL" id="JAODUP010000006">
    <property type="protein sequence ID" value="KAK2169851.1"/>
    <property type="molecule type" value="Genomic_DNA"/>
</dbReference>
<proteinExistence type="predicted"/>
<dbReference type="Pfam" id="PF15400">
    <property type="entry name" value="TEX33"/>
    <property type="match status" value="1"/>
</dbReference>
<feature type="compositionally biased region" description="Basic and acidic residues" evidence="1">
    <location>
        <begin position="129"/>
        <end position="140"/>
    </location>
</feature>
<reference evidence="2" key="1">
    <citation type="journal article" date="2023" name="Mol. Biol. Evol.">
        <title>Third-Generation Sequencing Reveals the Adaptive Role of the Epigenome in Three Deep-Sea Polychaetes.</title>
        <authorList>
            <person name="Perez M."/>
            <person name="Aroh O."/>
            <person name="Sun Y."/>
            <person name="Lan Y."/>
            <person name="Juniper S.K."/>
            <person name="Young C.R."/>
            <person name="Angers B."/>
            <person name="Qian P.Y."/>
        </authorList>
    </citation>
    <scope>NUCLEOTIDE SEQUENCE</scope>
    <source>
        <strain evidence="2">P08H-3</strain>
    </source>
</reference>
<evidence type="ECO:0000313" key="2">
    <source>
        <dbReference type="EMBL" id="KAK2169851.1"/>
    </source>
</evidence>
<dbReference type="PANTHER" id="PTHR31702:SF2">
    <property type="entry name" value="TESTIS-EXPRESSED PROTEIN 33"/>
    <property type="match status" value="1"/>
</dbReference>
<evidence type="ECO:0000313" key="3">
    <source>
        <dbReference type="Proteomes" id="UP001208570"/>
    </source>
</evidence>
<protein>
    <submittedName>
        <fullName evidence="2">Uncharacterized protein</fullName>
    </submittedName>
</protein>
<sequence>MTEVDKSSERAYRDLKSKRTESLPKHSLFGTTLETLTEVEKQQLRDLDINKFCNDIDKERRLRERRYKLTIPDHLQEQISDEPLKLTKLELIKQAEEVDNVAKNISVLEEKSRYFSLDGRGKQHSSPRRSRDSEWMSQRDIEHARDINGIGIGAGRNSDKYNHRSGVHFKKELENKVQYGMDFPFSMPSSSGKRPYYRVEHVGPPDRLPREFYMKKDPITDDGTIAVKLPPNIKHHFGTKICQQVLSDPQKVEKTMEKQKRQEEALLKISQLRQRRVNLDIDLNPEYQSLGDALRQNLFPGYNINHKKSTTKSAYTEDVYKNRIDVPDQYRYQRDDLGTWAEQNVLRERVKKAWDIYLQETLAKK</sequence>
<feature type="region of interest" description="Disordered" evidence="1">
    <location>
        <begin position="1"/>
        <end position="21"/>
    </location>
</feature>
<evidence type="ECO:0000256" key="1">
    <source>
        <dbReference type="SAM" id="MobiDB-lite"/>
    </source>
</evidence>
<dbReference type="InterPro" id="IPR029234">
    <property type="entry name" value="CIMIP4"/>
</dbReference>
<keyword evidence="3" id="KW-1185">Reference proteome</keyword>
<dbReference type="Proteomes" id="UP001208570">
    <property type="component" value="Unassembled WGS sequence"/>
</dbReference>
<organism evidence="2 3">
    <name type="scientific">Paralvinella palmiformis</name>
    <dbReference type="NCBI Taxonomy" id="53620"/>
    <lineage>
        <taxon>Eukaryota</taxon>
        <taxon>Metazoa</taxon>
        <taxon>Spiralia</taxon>
        <taxon>Lophotrochozoa</taxon>
        <taxon>Annelida</taxon>
        <taxon>Polychaeta</taxon>
        <taxon>Sedentaria</taxon>
        <taxon>Canalipalpata</taxon>
        <taxon>Terebellida</taxon>
        <taxon>Terebelliformia</taxon>
        <taxon>Alvinellidae</taxon>
        <taxon>Paralvinella</taxon>
    </lineage>
</organism>
<comment type="caution">
    <text evidence="2">The sequence shown here is derived from an EMBL/GenBank/DDBJ whole genome shotgun (WGS) entry which is preliminary data.</text>
</comment>
<dbReference type="PANTHER" id="PTHR31702">
    <property type="entry name" value="TESTIS-EXPRESSED PROTEIN 33"/>
    <property type="match status" value="1"/>
</dbReference>
<dbReference type="AlphaFoldDB" id="A0AAD9KEQ3"/>
<gene>
    <name evidence="2" type="ORF">LSH36_6g01089</name>
</gene>
<accession>A0AAD9KEQ3</accession>
<feature type="region of interest" description="Disordered" evidence="1">
    <location>
        <begin position="116"/>
        <end position="140"/>
    </location>
</feature>
<name>A0AAD9KEQ3_9ANNE</name>